<proteinExistence type="predicted"/>
<reference evidence="1 2" key="1">
    <citation type="journal article" date="2021" name="Microorganisms">
        <title>Genome Evolution of Filamentous Cyanobacterium Nostoc Species: From Facultative Symbiosis to Free Living.</title>
        <authorList>
            <person name="Huo D."/>
            <person name="Li H."/>
            <person name="Cai F."/>
            <person name="Guo X."/>
            <person name="Qiao Z."/>
            <person name="Wang W."/>
            <person name="Yu G."/>
            <person name="Li R."/>
        </authorList>
    </citation>
    <scope>NUCLEOTIDE SEQUENCE [LARGE SCALE GENOMIC DNA]</scope>
    <source>
        <strain evidence="1 2">CHAB 5714</strain>
    </source>
</reference>
<protein>
    <recommendedName>
        <fullName evidence="3">Transposase</fullName>
    </recommendedName>
</protein>
<evidence type="ECO:0000313" key="1">
    <source>
        <dbReference type="EMBL" id="MCC5602907.1"/>
    </source>
</evidence>
<comment type="caution">
    <text evidence="1">The sequence shown here is derived from an EMBL/GenBank/DDBJ whole genome shotgun (WGS) entry which is preliminary data.</text>
</comment>
<sequence length="54" mass="6357">MALLLEGKYQARRQQQGLRLLWDNTGILTNGESKQYKRGKTCVLPRLWKILRGR</sequence>
<dbReference type="RefSeq" id="WP_229488438.1">
    <property type="nucleotide sequence ID" value="NZ_JAIVFQ010000061.1"/>
</dbReference>
<organism evidence="1 2">
    <name type="scientific">Nostoc favosum CHAB5714</name>
    <dbReference type="NCBI Taxonomy" id="2780399"/>
    <lineage>
        <taxon>Bacteria</taxon>
        <taxon>Bacillati</taxon>
        <taxon>Cyanobacteriota</taxon>
        <taxon>Cyanophyceae</taxon>
        <taxon>Nostocales</taxon>
        <taxon>Nostocaceae</taxon>
        <taxon>Nostoc</taxon>
        <taxon>Nostoc favosum</taxon>
    </lineage>
</organism>
<dbReference type="EMBL" id="JAIVFQ010000061">
    <property type="protein sequence ID" value="MCC5602907.1"/>
    <property type="molecule type" value="Genomic_DNA"/>
</dbReference>
<accession>A0ABS8IFD2</accession>
<dbReference type="Proteomes" id="UP001199525">
    <property type="component" value="Unassembled WGS sequence"/>
</dbReference>
<gene>
    <name evidence="1" type="ORF">LC586_27870</name>
</gene>
<keyword evidence="2" id="KW-1185">Reference proteome</keyword>
<evidence type="ECO:0000313" key="2">
    <source>
        <dbReference type="Proteomes" id="UP001199525"/>
    </source>
</evidence>
<evidence type="ECO:0008006" key="3">
    <source>
        <dbReference type="Google" id="ProtNLM"/>
    </source>
</evidence>
<name>A0ABS8IFD2_9NOSO</name>